<feature type="region of interest" description="Disordered" evidence="5">
    <location>
        <begin position="840"/>
        <end position="878"/>
    </location>
</feature>
<feature type="region of interest" description="Disordered" evidence="5">
    <location>
        <begin position="1"/>
        <end position="31"/>
    </location>
</feature>
<dbReference type="Pfam" id="PF02847">
    <property type="entry name" value="MA3"/>
    <property type="match status" value="1"/>
</dbReference>
<evidence type="ECO:0000259" key="7">
    <source>
        <dbReference type="PROSITE" id="PS51366"/>
    </source>
</evidence>
<keyword evidence="3 4" id="KW-0539">Nucleus</keyword>
<dbReference type="PANTHER" id="PTHR18034:SF4">
    <property type="entry name" value="NUCLEOLAR MIF4G DOMAIN-CONTAINING PROTEIN 1"/>
    <property type="match status" value="1"/>
</dbReference>
<dbReference type="PANTHER" id="PTHR18034">
    <property type="entry name" value="CELL CYCLE CONTROL PROTEIN CWF22-RELATED"/>
    <property type="match status" value="1"/>
</dbReference>
<dbReference type="Pfam" id="PF00505">
    <property type="entry name" value="HMG_box"/>
    <property type="match status" value="1"/>
</dbReference>
<evidence type="ECO:0000256" key="4">
    <source>
        <dbReference type="PROSITE-ProRule" id="PRU00267"/>
    </source>
</evidence>
<dbReference type="InterPro" id="IPR003891">
    <property type="entry name" value="Initiation_fac_eIF4g_MI"/>
</dbReference>
<protein>
    <submittedName>
        <fullName evidence="8">Uncharacterized protein</fullName>
    </submittedName>
</protein>
<dbReference type="PROSITE" id="PS51366">
    <property type="entry name" value="MI"/>
    <property type="match status" value="1"/>
</dbReference>
<feature type="compositionally biased region" description="Basic residues" evidence="5">
    <location>
        <begin position="18"/>
        <end position="28"/>
    </location>
</feature>
<comment type="caution">
    <text evidence="8">The sequence shown here is derived from an EMBL/GenBank/DDBJ whole genome shotgun (WGS) entry which is preliminary data.</text>
</comment>
<gene>
    <name evidence="8" type="primary">Necator_chrI.g3001</name>
    <name evidence="8" type="ORF">RB195_006872</name>
</gene>
<comment type="similarity">
    <text evidence="2">Belongs to the CWC22 family.</text>
</comment>
<dbReference type="EMBL" id="JAVFWL010000001">
    <property type="protein sequence ID" value="KAK6730077.1"/>
    <property type="molecule type" value="Genomic_DNA"/>
</dbReference>
<dbReference type="SMART" id="SM00543">
    <property type="entry name" value="MIF4G"/>
    <property type="match status" value="1"/>
</dbReference>
<feature type="region of interest" description="Disordered" evidence="5">
    <location>
        <begin position="45"/>
        <end position="104"/>
    </location>
</feature>
<dbReference type="InterPro" id="IPR009071">
    <property type="entry name" value="HMG_box_dom"/>
</dbReference>
<dbReference type="InterPro" id="IPR036910">
    <property type="entry name" value="HMG_box_dom_sf"/>
</dbReference>
<accession>A0ABR1BXI6</accession>
<organism evidence="8 9">
    <name type="scientific">Necator americanus</name>
    <name type="common">Human hookworm</name>
    <dbReference type="NCBI Taxonomy" id="51031"/>
    <lineage>
        <taxon>Eukaryota</taxon>
        <taxon>Metazoa</taxon>
        <taxon>Ecdysozoa</taxon>
        <taxon>Nematoda</taxon>
        <taxon>Chromadorea</taxon>
        <taxon>Rhabditida</taxon>
        <taxon>Rhabditina</taxon>
        <taxon>Rhabditomorpha</taxon>
        <taxon>Strongyloidea</taxon>
        <taxon>Ancylostomatidae</taxon>
        <taxon>Bunostominae</taxon>
        <taxon>Necator</taxon>
    </lineage>
</organism>
<evidence type="ECO:0000313" key="8">
    <source>
        <dbReference type="EMBL" id="KAK6730077.1"/>
    </source>
</evidence>
<feature type="domain" description="MI" evidence="7">
    <location>
        <begin position="552"/>
        <end position="668"/>
    </location>
</feature>
<dbReference type="SMART" id="SM00398">
    <property type="entry name" value="HMG"/>
    <property type="match status" value="1"/>
</dbReference>
<dbReference type="Gene3D" id="1.25.40.180">
    <property type="match status" value="1"/>
</dbReference>
<evidence type="ECO:0000256" key="1">
    <source>
        <dbReference type="ARBA" id="ARBA00004604"/>
    </source>
</evidence>
<keyword evidence="9" id="KW-1185">Reference proteome</keyword>
<dbReference type="SUPFAM" id="SSF48371">
    <property type="entry name" value="ARM repeat"/>
    <property type="match status" value="1"/>
</dbReference>
<name>A0ABR1BXI6_NECAM</name>
<feature type="DNA-binding region" description="HMG box" evidence="4">
    <location>
        <begin position="766"/>
        <end position="834"/>
    </location>
</feature>
<evidence type="ECO:0000259" key="6">
    <source>
        <dbReference type="PROSITE" id="PS50118"/>
    </source>
</evidence>
<dbReference type="InterPro" id="IPR016024">
    <property type="entry name" value="ARM-type_fold"/>
</dbReference>
<dbReference type="PROSITE" id="PS50118">
    <property type="entry name" value="HMG_BOX_2"/>
    <property type="match status" value="1"/>
</dbReference>
<evidence type="ECO:0000256" key="3">
    <source>
        <dbReference type="ARBA" id="ARBA00023242"/>
    </source>
</evidence>
<dbReference type="SUPFAM" id="SSF47095">
    <property type="entry name" value="HMG-box"/>
    <property type="match status" value="1"/>
</dbReference>
<dbReference type="InterPro" id="IPR050781">
    <property type="entry name" value="CWC22_splicing_factor"/>
</dbReference>
<dbReference type="Proteomes" id="UP001303046">
    <property type="component" value="Unassembled WGS sequence"/>
</dbReference>
<dbReference type="Pfam" id="PF02854">
    <property type="entry name" value="MIF4G"/>
    <property type="match status" value="1"/>
</dbReference>
<dbReference type="InterPro" id="IPR003890">
    <property type="entry name" value="MIF4G-like_typ-3"/>
</dbReference>
<keyword evidence="4" id="KW-0238">DNA-binding</keyword>
<feature type="domain" description="HMG box" evidence="6">
    <location>
        <begin position="766"/>
        <end position="834"/>
    </location>
</feature>
<feature type="compositionally biased region" description="Acidic residues" evidence="5">
    <location>
        <begin position="95"/>
        <end position="104"/>
    </location>
</feature>
<feature type="compositionally biased region" description="Basic and acidic residues" evidence="5">
    <location>
        <begin position="846"/>
        <end position="859"/>
    </location>
</feature>
<proteinExistence type="inferred from homology"/>
<evidence type="ECO:0000256" key="2">
    <source>
        <dbReference type="ARBA" id="ARBA00006856"/>
    </source>
</evidence>
<feature type="region of interest" description="Disordered" evidence="5">
    <location>
        <begin position="224"/>
        <end position="248"/>
    </location>
</feature>
<reference evidence="8 9" key="1">
    <citation type="submission" date="2023-08" db="EMBL/GenBank/DDBJ databases">
        <title>A Necator americanus chromosomal reference genome.</title>
        <authorList>
            <person name="Ilik V."/>
            <person name="Petrzelkova K.J."/>
            <person name="Pardy F."/>
            <person name="Fuh T."/>
            <person name="Niatou-Singa F.S."/>
            <person name="Gouil Q."/>
            <person name="Baker L."/>
            <person name="Ritchie M.E."/>
            <person name="Jex A.R."/>
            <person name="Gazzola D."/>
            <person name="Li H."/>
            <person name="Toshio Fujiwara R."/>
            <person name="Zhan B."/>
            <person name="Aroian R.V."/>
            <person name="Pafco B."/>
            <person name="Schwarz E.M."/>
        </authorList>
    </citation>
    <scope>NUCLEOTIDE SEQUENCE [LARGE SCALE GENOMIC DNA]</scope>
    <source>
        <strain evidence="8 9">Aroian</strain>
        <tissue evidence="8">Whole animal</tissue>
    </source>
</reference>
<evidence type="ECO:0000256" key="5">
    <source>
        <dbReference type="SAM" id="MobiDB-lite"/>
    </source>
</evidence>
<comment type="subcellular location">
    <subcellularLocation>
        <location evidence="1">Nucleus</location>
        <location evidence="1">Nucleolus</location>
    </subcellularLocation>
</comment>
<dbReference type="Gene3D" id="1.10.30.10">
    <property type="entry name" value="High mobility group box domain"/>
    <property type="match status" value="1"/>
</dbReference>
<evidence type="ECO:0000313" key="9">
    <source>
        <dbReference type="Proteomes" id="UP001303046"/>
    </source>
</evidence>
<dbReference type="SMART" id="SM00544">
    <property type="entry name" value="MA3"/>
    <property type="match status" value="1"/>
</dbReference>
<feature type="compositionally biased region" description="Basic residues" evidence="5">
    <location>
        <begin position="50"/>
        <end position="60"/>
    </location>
</feature>
<sequence length="878" mass="100689">MSVVRSEHNGAVVSSRKQDRKRAKRLKKLQNVAIAKHQPIEKVMLEALSSKKKSKKKKRARLNDSSDELGNKRLLTSPEDESLSKHGKNKHQIENDSESDSDENLTYEQYLKEVKDKRLKLVMERDDAAQDDIDIHRYSKLLGIKGGNKSRKLKSFTNDGLDYLLDFCESDDRKGILASTTDQEMALKGGDLMDEDEEDLISDGDPEFNLEENVAYMECDEEAEIDDEEEANGEGENETGDSSDDDIREDIYGRTIDRKTGKIVGADPKAALKKLKDLGGEENESESKMQIDRALMGTINRLSEGTLIRSQQVVSEFWQNHSKNDVKSCLTQIMLRLIRSPYRLQDQLLSLYALFTAHIHAFISDEISAFFVESFLREFVEQISQPQNADDKKLENSVIFMAHLLNFHVLKMPVIVEVLQKLREKLSVDNLQLIVILASYSYKALRRHYWSAFSEELSAISKTFESAVFAGLPRAKFLGENLLALQKAAPTNIDSSITEHHLKLFHGLRKKNKVVCDQELAGSSTSGAHQTTAHSFPEEIVQLARRAKMNTEIRRNVFCTIATSNDDDSAFERLLRLSLKGQQEREIIYVLIMMSLREKAFNPFYPTLIARFCEFDKRFVLTTQYALWDRIRGTDALKLRARCRLADLIHHLISHETLSITVLKVVEWGTLSGAVSSVIRRIFKQLSSCPFRKLYRIFNPLFVKDKNPLLTEGMEDFAIYNIPYMDIDWHSIQPTFFHEGNSSNKQWVNEIETSTMGLCENVNYENTRPVSAYAMFFKERQIMVKKSFPQATFGDISRIVAAEWDSLERNEKSAYKRRADQLRKMHIKMAVKEKVQRICSSSGSSVEKEDDKGLIEENKKKRMTKPLTMRLNSNNESM</sequence>